<dbReference type="EMBL" id="JADOUF010000001">
    <property type="protein sequence ID" value="MBG6136950.1"/>
    <property type="molecule type" value="Genomic_DNA"/>
</dbReference>
<comment type="caution">
    <text evidence="5">The sequence shown here is derived from an EMBL/GenBank/DDBJ whole genome shotgun (WGS) entry which is preliminary data.</text>
</comment>
<dbReference type="SUPFAM" id="SSF52172">
    <property type="entry name" value="CheY-like"/>
    <property type="match status" value="1"/>
</dbReference>
<evidence type="ECO:0000259" key="4">
    <source>
        <dbReference type="PROSITE" id="PS50110"/>
    </source>
</evidence>
<dbReference type="SMART" id="SM00421">
    <property type="entry name" value="HTH_LUXR"/>
    <property type="match status" value="1"/>
</dbReference>
<dbReference type="InterPro" id="IPR039420">
    <property type="entry name" value="WalR-like"/>
</dbReference>
<proteinExistence type="predicted"/>
<dbReference type="Pfam" id="PF00196">
    <property type="entry name" value="GerE"/>
    <property type="match status" value="1"/>
</dbReference>
<evidence type="ECO:0000256" key="2">
    <source>
        <dbReference type="PROSITE-ProRule" id="PRU00169"/>
    </source>
</evidence>
<dbReference type="InterPro" id="IPR000792">
    <property type="entry name" value="Tscrpt_reg_LuxR_C"/>
</dbReference>
<sequence length="208" mass="22389">MIRLAVVDDFPMNVLGFEQTFVAAPDVVVVSGVTDPGELPAGDAFDVVLCDLYLDGGQRPSLDVIEALAARAHVLVVSRSGRPLDVRSALARGARGYLTKRAPLAEFLPAVRTVAAGDIYLTGELADLLAAAENTDPRLSPREREVVELIASGLANKQIAARLSIDMSTVDTYIDRIKRKLGVRGNRVVLAMEALRLHYPDFPAGDVR</sequence>
<evidence type="ECO:0000256" key="1">
    <source>
        <dbReference type="ARBA" id="ARBA00023125"/>
    </source>
</evidence>
<evidence type="ECO:0000313" key="5">
    <source>
        <dbReference type="EMBL" id="MBG6136950.1"/>
    </source>
</evidence>
<reference evidence="5" key="1">
    <citation type="submission" date="2020-11" db="EMBL/GenBank/DDBJ databases">
        <title>Sequencing the genomes of 1000 actinobacteria strains.</title>
        <authorList>
            <person name="Klenk H.-P."/>
        </authorList>
    </citation>
    <scope>NUCLEOTIDE SEQUENCE</scope>
    <source>
        <strain evidence="5">DSM 45356</strain>
    </source>
</reference>
<dbReference type="GO" id="GO:0006355">
    <property type="term" value="P:regulation of DNA-templated transcription"/>
    <property type="evidence" value="ECO:0007669"/>
    <property type="project" value="InterPro"/>
</dbReference>
<dbReference type="GO" id="GO:0003677">
    <property type="term" value="F:DNA binding"/>
    <property type="evidence" value="ECO:0007669"/>
    <property type="project" value="UniProtKB-KW"/>
</dbReference>
<dbReference type="InterPro" id="IPR011006">
    <property type="entry name" value="CheY-like_superfamily"/>
</dbReference>
<dbReference type="PANTHER" id="PTHR43214">
    <property type="entry name" value="TWO-COMPONENT RESPONSE REGULATOR"/>
    <property type="match status" value="1"/>
</dbReference>
<dbReference type="PROSITE" id="PS50110">
    <property type="entry name" value="RESPONSE_REGULATORY"/>
    <property type="match status" value="1"/>
</dbReference>
<name>A0A8J7KG44_9ACTN</name>
<dbReference type="InterPro" id="IPR001789">
    <property type="entry name" value="Sig_transdc_resp-reg_receiver"/>
</dbReference>
<dbReference type="PROSITE" id="PS50043">
    <property type="entry name" value="HTH_LUXR_2"/>
    <property type="match status" value="1"/>
</dbReference>
<gene>
    <name evidence="5" type="ORF">IW245_003144</name>
</gene>
<feature type="modified residue" description="4-aspartylphosphate" evidence="2">
    <location>
        <position position="51"/>
    </location>
</feature>
<dbReference type="RefSeq" id="WP_197003864.1">
    <property type="nucleotide sequence ID" value="NZ_BONS01000022.1"/>
</dbReference>
<keyword evidence="1" id="KW-0238">DNA-binding</keyword>
<keyword evidence="2" id="KW-0597">Phosphoprotein</keyword>
<organism evidence="5 6">
    <name type="scientific">Longispora fulva</name>
    <dbReference type="NCBI Taxonomy" id="619741"/>
    <lineage>
        <taxon>Bacteria</taxon>
        <taxon>Bacillati</taxon>
        <taxon>Actinomycetota</taxon>
        <taxon>Actinomycetes</taxon>
        <taxon>Micromonosporales</taxon>
        <taxon>Micromonosporaceae</taxon>
        <taxon>Longispora</taxon>
    </lineage>
</organism>
<keyword evidence="6" id="KW-1185">Reference proteome</keyword>
<feature type="domain" description="Response regulatory" evidence="4">
    <location>
        <begin position="3"/>
        <end position="115"/>
    </location>
</feature>
<evidence type="ECO:0000259" key="3">
    <source>
        <dbReference type="PROSITE" id="PS50043"/>
    </source>
</evidence>
<evidence type="ECO:0000313" key="6">
    <source>
        <dbReference type="Proteomes" id="UP000622552"/>
    </source>
</evidence>
<dbReference type="PRINTS" id="PR00038">
    <property type="entry name" value="HTHLUXR"/>
</dbReference>
<feature type="domain" description="HTH luxR-type" evidence="3">
    <location>
        <begin position="132"/>
        <end position="198"/>
    </location>
</feature>
<protein>
    <submittedName>
        <fullName evidence="5">Two-component system uhpT operon response regulator UhpA</fullName>
    </submittedName>
</protein>
<dbReference type="Gene3D" id="3.40.50.2300">
    <property type="match status" value="1"/>
</dbReference>
<dbReference type="Gene3D" id="1.10.10.10">
    <property type="entry name" value="Winged helix-like DNA-binding domain superfamily/Winged helix DNA-binding domain"/>
    <property type="match status" value="1"/>
</dbReference>
<accession>A0A8J7KG44</accession>
<dbReference type="AlphaFoldDB" id="A0A8J7KG44"/>
<dbReference type="CDD" id="cd06170">
    <property type="entry name" value="LuxR_C_like"/>
    <property type="match status" value="1"/>
</dbReference>
<dbReference type="GO" id="GO:0000160">
    <property type="term" value="P:phosphorelay signal transduction system"/>
    <property type="evidence" value="ECO:0007669"/>
    <property type="project" value="InterPro"/>
</dbReference>
<dbReference type="SUPFAM" id="SSF46894">
    <property type="entry name" value="C-terminal effector domain of the bipartite response regulators"/>
    <property type="match status" value="1"/>
</dbReference>
<dbReference type="SMART" id="SM00448">
    <property type="entry name" value="REC"/>
    <property type="match status" value="1"/>
</dbReference>
<dbReference type="InterPro" id="IPR016032">
    <property type="entry name" value="Sig_transdc_resp-reg_C-effctor"/>
</dbReference>
<dbReference type="PROSITE" id="PS00622">
    <property type="entry name" value="HTH_LUXR_1"/>
    <property type="match status" value="1"/>
</dbReference>
<dbReference type="InterPro" id="IPR036388">
    <property type="entry name" value="WH-like_DNA-bd_sf"/>
</dbReference>
<dbReference type="Proteomes" id="UP000622552">
    <property type="component" value="Unassembled WGS sequence"/>
</dbReference>